<evidence type="ECO:0000256" key="1">
    <source>
        <dbReference type="SAM" id="Phobius"/>
    </source>
</evidence>
<sequence>MSKIFLKDMIYRQARVVLTIIGITLLIALILFLGGIMNGMKIQARQYVESTGADIWISAKGSGGAFIGFSLLVPEYLAFLRHDKRLTADSVSPLVFAQARPIIRGKAGKAIVVGYKRDKHGGPRHAIEGRMFTPSEFEDYRPQDLPLAEVVVDEKMGLTIGERITIGGKELKVVGKTKSLMFVLDTPLLFMDIRTAQDVLLDNYLHVNMMIAKSKGNHNVSEIATDLNQRGSIE</sequence>
<dbReference type="Pfam" id="PF12704">
    <property type="entry name" value="MacB_PCD"/>
    <property type="match status" value="1"/>
</dbReference>
<protein>
    <recommendedName>
        <fullName evidence="2">MacB-like periplasmic core domain-containing protein</fullName>
    </recommendedName>
</protein>
<evidence type="ECO:0000259" key="2">
    <source>
        <dbReference type="Pfam" id="PF12704"/>
    </source>
</evidence>
<name>A0A382PUC5_9ZZZZ</name>
<proteinExistence type="predicted"/>
<dbReference type="AlphaFoldDB" id="A0A382PUC5"/>
<organism evidence="3">
    <name type="scientific">marine metagenome</name>
    <dbReference type="NCBI Taxonomy" id="408172"/>
    <lineage>
        <taxon>unclassified sequences</taxon>
        <taxon>metagenomes</taxon>
        <taxon>ecological metagenomes</taxon>
    </lineage>
</organism>
<evidence type="ECO:0000313" key="3">
    <source>
        <dbReference type="EMBL" id="SVC76993.1"/>
    </source>
</evidence>
<feature type="non-terminal residue" evidence="3">
    <location>
        <position position="234"/>
    </location>
</feature>
<dbReference type="EMBL" id="UINC01109873">
    <property type="protein sequence ID" value="SVC76993.1"/>
    <property type="molecule type" value="Genomic_DNA"/>
</dbReference>
<keyword evidence="1" id="KW-0472">Membrane</keyword>
<keyword evidence="1" id="KW-1133">Transmembrane helix</keyword>
<keyword evidence="1" id="KW-0812">Transmembrane</keyword>
<gene>
    <name evidence="3" type="ORF">METZ01_LOCUS329847</name>
</gene>
<accession>A0A382PUC5</accession>
<feature type="domain" description="MacB-like periplasmic core" evidence="2">
    <location>
        <begin position="17"/>
        <end position="227"/>
    </location>
</feature>
<dbReference type="InterPro" id="IPR025857">
    <property type="entry name" value="MacB_PCD"/>
</dbReference>
<reference evidence="3" key="1">
    <citation type="submission" date="2018-05" db="EMBL/GenBank/DDBJ databases">
        <authorList>
            <person name="Lanie J.A."/>
            <person name="Ng W.-L."/>
            <person name="Kazmierczak K.M."/>
            <person name="Andrzejewski T.M."/>
            <person name="Davidsen T.M."/>
            <person name="Wayne K.J."/>
            <person name="Tettelin H."/>
            <person name="Glass J.I."/>
            <person name="Rusch D."/>
            <person name="Podicherti R."/>
            <person name="Tsui H.-C.T."/>
            <person name="Winkler M.E."/>
        </authorList>
    </citation>
    <scope>NUCLEOTIDE SEQUENCE</scope>
</reference>
<feature type="transmembrane region" description="Helical" evidence="1">
    <location>
        <begin position="16"/>
        <end position="37"/>
    </location>
</feature>